<gene>
    <name evidence="5 7" type="ORF">P152DRAFT_459687</name>
</gene>
<keyword evidence="2" id="KW-0539">Nucleus</keyword>
<evidence type="ECO:0000313" key="5">
    <source>
        <dbReference type="EMBL" id="KAF1811284.1"/>
    </source>
</evidence>
<dbReference type="SUPFAM" id="SSF47095">
    <property type="entry name" value="HMG-box"/>
    <property type="match status" value="1"/>
</dbReference>
<evidence type="ECO:0000259" key="4">
    <source>
        <dbReference type="PROSITE" id="PS50118"/>
    </source>
</evidence>
<keyword evidence="6" id="KW-1185">Reference proteome</keyword>
<dbReference type="PANTHER" id="PTHR48112">
    <property type="entry name" value="HIGH MOBILITY GROUP PROTEIN DSP1"/>
    <property type="match status" value="1"/>
</dbReference>
<feature type="domain" description="HMG box" evidence="4">
    <location>
        <begin position="122"/>
        <end position="176"/>
    </location>
</feature>
<feature type="region of interest" description="Disordered" evidence="3">
    <location>
        <begin position="105"/>
        <end position="124"/>
    </location>
</feature>
<dbReference type="PANTHER" id="PTHR48112:SF5">
    <property type="entry name" value="BOX PROTEIN, PUTATIVE (AFU_ORTHOLOGUE AFUA_1G04550)-RELATED"/>
    <property type="match status" value="1"/>
</dbReference>
<dbReference type="Proteomes" id="UP000504638">
    <property type="component" value="Unplaced"/>
</dbReference>
<dbReference type="OrthoDB" id="5550281at2759"/>
<reference evidence="7" key="3">
    <citation type="submission" date="2025-04" db="UniProtKB">
        <authorList>
            <consortium name="RefSeq"/>
        </authorList>
    </citation>
    <scope>IDENTIFICATION</scope>
    <source>
        <strain evidence="7">CBS 781.70</strain>
    </source>
</reference>
<protein>
    <recommendedName>
        <fullName evidence="4">HMG box domain-containing protein</fullName>
    </recommendedName>
</protein>
<dbReference type="Gene3D" id="1.10.30.10">
    <property type="entry name" value="High mobility group box domain"/>
    <property type="match status" value="1"/>
</dbReference>
<dbReference type="GO" id="GO:0005634">
    <property type="term" value="C:nucleus"/>
    <property type="evidence" value="ECO:0007669"/>
    <property type="project" value="UniProtKB-UniRule"/>
</dbReference>
<sequence>MTKPKASAEKPQQVPMVMLSRDDYTKFKNSVVTGLTELQTTIDHYISGLQAIHGATGDLLKAYINHTNAQLGGHPASASDLPLPDFLNSAAIRAVDHSVVDGVAGVKPKRKREKKIRDPNAPRRPSTAYFLFSEHARPTIRKDFADAGKEIKPAEVNEEALRRWRILPESEKDVRS</sequence>
<keyword evidence="1 2" id="KW-0238">DNA-binding</keyword>
<dbReference type="AlphaFoldDB" id="A0A6G1FZQ8"/>
<dbReference type="GO" id="GO:0003677">
    <property type="term" value="F:DNA binding"/>
    <property type="evidence" value="ECO:0007669"/>
    <property type="project" value="UniProtKB-UniRule"/>
</dbReference>
<dbReference type="RefSeq" id="XP_033532915.1">
    <property type="nucleotide sequence ID" value="XM_033679736.1"/>
</dbReference>
<accession>A0A6G1FZQ8</accession>
<reference evidence="5 7" key="1">
    <citation type="submission" date="2020-01" db="EMBL/GenBank/DDBJ databases">
        <authorList>
            <consortium name="DOE Joint Genome Institute"/>
            <person name="Haridas S."/>
            <person name="Albert R."/>
            <person name="Binder M."/>
            <person name="Bloem J."/>
            <person name="Labutti K."/>
            <person name="Salamov A."/>
            <person name="Andreopoulos B."/>
            <person name="Baker S.E."/>
            <person name="Barry K."/>
            <person name="Bills G."/>
            <person name="Bluhm B.H."/>
            <person name="Cannon C."/>
            <person name="Castanera R."/>
            <person name="Culley D.E."/>
            <person name="Daum C."/>
            <person name="Ezra D."/>
            <person name="Gonzalez J.B."/>
            <person name="Henrissat B."/>
            <person name="Kuo A."/>
            <person name="Liang C."/>
            <person name="Lipzen A."/>
            <person name="Lutzoni F."/>
            <person name="Magnuson J."/>
            <person name="Mondo S."/>
            <person name="Nolan M."/>
            <person name="Ohm R."/>
            <person name="Pangilinan J."/>
            <person name="Park H.-J."/>
            <person name="Ramirez L."/>
            <person name="Alfaro M."/>
            <person name="Sun H."/>
            <person name="Tritt A."/>
            <person name="Yoshinaga Y."/>
            <person name="Zwiers L.-H."/>
            <person name="Turgeon B.G."/>
            <person name="Goodwin S.B."/>
            <person name="Spatafora J.W."/>
            <person name="Crous P.W."/>
            <person name="Grigoriev I.V."/>
        </authorList>
    </citation>
    <scope>NUCLEOTIDE SEQUENCE</scope>
    <source>
        <strain evidence="5 7">CBS 781.70</strain>
    </source>
</reference>
<evidence type="ECO:0000256" key="3">
    <source>
        <dbReference type="SAM" id="MobiDB-lite"/>
    </source>
</evidence>
<dbReference type="EMBL" id="ML975162">
    <property type="protein sequence ID" value="KAF1811284.1"/>
    <property type="molecule type" value="Genomic_DNA"/>
</dbReference>
<dbReference type="InterPro" id="IPR050342">
    <property type="entry name" value="HMGB"/>
</dbReference>
<organism evidence="5">
    <name type="scientific">Eremomyces bilateralis CBS 781.70</name>
    <dbReference type="NCBI Taxonomy" id="1392243"/>
    <lineage>
        <taxon>Eukaryota</taxon>
        <taxon>Fungi</taxon>
        <taxon>Dikarya</taxon>
        <taxon>Ascomycota</taxon>
        <taxon>Pezizomycotina</taxon>
        <taxon>Dothideomycetes</taxon>
        <taxon>Dothideomycetes incertae sedis</taxon>
        <taxon>Eremomycetales</taxon>
        <taxon>Eremomycetaceae</taxon>
        <taxon>Eremomyces</taxon>
    </lineage>
</organism>
<evidence type="ECO:0000313" key="7">
    <source>
        <dbReference type="RefSeq" id="XP_033532915.1"/>
    </source>
</evidence>
<reference evidence="7" key="2">
    <citation type="submission" date="2020-04" db="EMBL/GenBank/DDBJ databases">
        <authorList>
            <consortium name="NCBI Genome Project"/>
        </authorList>
    </citation>
    <scope>NUCLEOTIDE SEQUENCE</scope>
    <source>
        <strain evidence="7">CBS 781.70</strain>
    </source>
</reference>
<feature type="DNA-binding region" description="HMG box" evidence="2">
    <location>
        <begin position="122"/>
        <end position="176"/>
    </location>
</feature>
<dbReference type="GeneID" id="54420306"/>
<dbReference type="PROSITE" id="PS50118">
    <property type="entry name" value="HMG_BOX_2"/>
    <property type="match status" value="1"/>
</dbReference>
<name>A0A6G1FZQ8_9PEZI</name>
<proteinExistence type="predicted"/>
<dbReference type="InterPro" id="IPR009071">
    <property type="entry name" value="HMG_box_dom"/>
</dbReference>
<evidence type="ECO:0000313" key="6">
    <source>
        <dbReference type="Proteomes" id="UP000504638"/>
    </source>
</evidence>
<dbReference type="Pfam" id="PF09011">
    <property type="entry name" value="HMG_box_2"/>
    <property type="match status" value="1"/>
</dbReference>
<evidence type="ECO:0000256" key="1">
    <source>
        <dbReference type="ARBA" id="ARBA00023125"/>
    </source>
</evidence>
<dbReference type="InterPro" id="IPR036910">
    <property type="entry name" value="HMG_box_dom_sf"/>
</dbReference>
<evidence type="ECO:0000256" key="2">
    <source>
        <dbReference type="PROSITE-ProRule" id="PRU00267"/>
    </source>
</evidence>